<name>A0A1I5DI26_9ACTN</name>
<accession>A0A1I5DI26</accession>
<sequence>MAVLVVTLLVADRDGGPDGAGPDTALLDLPRVPWEGGPEYWARFPATADAGWTDPAFFPVVSWFNGISSDEEVRYDRSLGFNTYIGMDPSTPYSLFADNDVYWIGGALNETFTEDSRNWVGTFLDDEVDGRFPPDEARDRLAQLRESAPADRPAYANFTQTVVSRDMTDDDAEALINDYTDVVSVDMYWYTIPFCDWDPYRAVYLLPVEQETCRTASSYGTVVEMLRQRDAADGELQATWQFVEVLNGGPGEGPFLGNIEPDQLRGAVMSSLIHEARGIVYFNQSLSGPCQGGNVIRLSQVQEDFCGAAQVAAAGEVNAQIHELAPVLNTQSYEHDAGPGLDTMLKAHDGYAYLFAMVDGSGPPGERRLDLPAGLAGGEAEVLFEDRTVPVVDGRITDTFTTESTYHVYRIPLEGTGEPA</sequence>
<dbReference type="OrthoDB" id="505641at2"/>
<reference evidence="2" key="1">
    <citation type="submission" date="2016-10" db="EMBL/GenBank/DDBJ databases">
        <authorList>
            <person name="Varghese N."/>
            <person name="Submissions S."/>
        </authorList>
    </citation>
    <scope>NUCLEOTIDE SEQUENCE [LARGE SCALE GENOMIC DNA]</scope>
    <source>
        <strain evidence="2">DSM 43161</strain>
    </source>
</reference>
<dbReference type="AlphaFoldDB" id="A0A1I5DI26"/>
<dbReference type="EMBL" id="FOWE01000002">
    <property type="protein sequence ID" value="SFN98914.1"/>
    <property type="molecule type" value="Genomic_DNA"/>
</dbReference>
<dbReference type="Proteomes" id="UP000183642">
    <property type="component" value="Unassembled WGS sequence"/>
</dbReference>
<dbReference type="RefSeq" id="WP_083427038.1">
    <property type="nucleotide sequence ID" value="NZ_FOWE01000002.1"/>
</dbReference>
<proteinExistence type="predicted"/>
<protein>
    <submittedName>
        <fullName evidence="1">Uncharacterized protein</fullName>
    </submittedName>
</protein>
<evidence type="ECO:0000313" key="1">
    <source>
        <dbReference type="EMBL" id="SFN98914.1"/>
    </source>
</evidence>
<organism evidence="1 2">
    <name type="scientific">Geodermatophilus obscurus</name>
    <dbReference type="NCBI Taxonomy" id="1861"/>
    <lineage>
        <taxon>Bacteria</taxon>
        <taxon>Bacillati</taxon>
        <taxon>Actinomycetota</taxon>
        <taxon>Actinomycetes</taxon>
        <taxon>Geodermatophilales</taxon>
        <taxon>Geodermatophilaceae</taxon>
        <taxon>Geodermatophilus</taxon>
    </lineage>
</organism>
<evidence type="ECO:0000313" key="2">
    <source>
        <dbReference type="Proteomes" id="UP000183642"/>
    </source>
</evidence>
<gene>
    <name evidence="1" type="ORF">SAMN05660359_00800</name>
</gene>
<keyword evidence="2" id="KW-1185">Reference proteome</keyword>